<dbReference type="Gene3D" id="3.30.470.160">
    <property type="entry name" value="Inositol polyphosphate kinase"/>
    <property type="match status" value="1"/>
</dbReference>
<accession>K0KSQ4</accession>
<reference evidence="6 7" key="1">
    <citation type="journal article" date="2012" name="Eukaryot. Cell">
        <title>Draft genome sequence of Wickerhamomyces ciferrii NRRL Y-1031 F-60-10.</title>
        <authorList>
            <person name="Schneider J."/>
            <person name="Andrea H."/>
            <person name="Blom J."/>
            <person name="Jaenicke S."/>
            <person name="Ruckert C."/>
            <person name="Schorsch C."/>
            <person name="Szczepanowski R."/>
            <person name="Farwick M."/>
            <person name="Goesmann A."/>
            <person name="Puhler A."/>
            <person name="Schaffer S."/>
            <person name="Tauch A."/>
            <person name="Kohler T."/>
            <person name="Brinkrolf K."/>
        </authorList>
    </citation>
    <scope>NUCLEOTIDE SEQUENCE [LARGE SCALE GENOMIC DNA]</scope>
    <source>
        <strain evidence="7">ATCC 14091 / BCRC 22168 / CBS 111 / JCM 3599 / NBRC 0793 / NRRL Y-1031 F-60-10</strain>
    </source>
</reference>
<protein>
    <recommendedName>
        <fullName evidence="4">Kinase</fullName>
        <ecNumber evidence="4">2.7.-.-</ecNumber>
    </recommendedName>
</protein>
<sequence length="347" mass="40098">MEGFTKLEHQAAGHDGILVDESGTLFIKPSTAQEIEFYTQVHDLGLEEEEAAENSTDQEKFLQEGDRLVDYIPVFFGTLESGITKKVEETTQISDDLKQLDIKNTQDGKKSNDEKPYLVIKNLLHGYKNPSIIDIKLGAVLHDERTPDEKKERLQNVSKSTTSGSLNYRVCGQKLYHEHIPDLSKFSEKSREHVTKTDDGYLIFDKWFGRELTPDNVVENFKIYFRHNKLSKDQQDILLRNFYTRLQLLYNCLLSYEVRIRSGSLLFIYENDPKRWEELDNIDPLFDQDLTDEDDEEDDEDEEYKPSSLSSMTLIDFAHSKFTPGKGPDENIIQGIENLIDALDQLL</sequence>
<dbReference type="InParanoid" id="K0KSQ4"/>
<dbReference type="PANTHER" id="PTHR12400">
    <property type="entry name" value="INOSITOL POLYPHOSPHATE KINASE"/>
    <property type="match status" value="1"/>
</dbReference>
<evidence type="ECO:0000256" key="2">
    <source>
        <dbReference type="ARBA" id="ARBA00022679"/>
    </source>
</evidence>
<organism evidence="6 7">
    <name type="scientific">Wickerhamomyces ciferrii (strain ATCC 14091 / BCRC 22168 / CBS 111 / JCM 3599 / NBRC 0793 / NRRL Y-1031 F-60-10)</name>
    <name type="common">Yeast</name>
    <name type="synonym">Pichia ciferrii</name>
    <dbReference type="NCBI Taxonomy" id="1206466"/>
    <lineage>
        <taxon>Eukaryota</taxon>
        <taxon>Fungi</taxon>
        <taxon>Dikarya</taxon>
        <taxon>Ascomycota</taxon>
        <taxon>Saccharomycotina</taxon>
        <taxon>Saccharomycetes</taxon>
        <taxon>Phaffomycetales</taxon>
        <taxon>Wickerhamomycetaceae</taxon>
        <taxon>Wickerhamomyces</taxon>
    </lineage>
</organism>
<dbReference type="GO" id="GO:0005737">
    <property type="term" value="C:cytoplasm"/>
    <property type="evidence" value="ECO:0007669"/>
    <property type="project" value="TreeGrafter"/>
</dbReference>
<dbReference type="Pfam" id="PF03770">
    <property type="entry name" value="IPK"/>
    <property type="match status" value="1"/>
</dbReference>
<dbReference type="PANTHER" id="PTHR12400:SF103">
    <property type="entry name" value="INOSITOL POLYPHOSPHATE MULTIKINASE"/>
    <property type="match status" value="1"/>
</dbReference>
<evidence type="ECO:0000256" key="1">
    <source>
        <dbReference type="ARBA" id="ARBA00007374"/>
    </source>
</evidence>
<keyword evidence="2 4" id="KW-0808">Transferase</keyword>
<dbReference type="FunCoup" id="K0KSQ4">
    <property type="interactions" value="72"/>
</dbReference>
<dbReference type="GO" id="GO:0000824">
    <property type="term" value="F:inositol-1,4,5,6-tetrakisphosphate 3-kinase activity"/>
    <property type="evidence" value="ECO:0007669"/>
    <property type="project" value="TreeGrafter"/>
</dbReference>
<proteinExistence type="inferred from homology"/>
<gene>
    <name evidence="6" type="ORF">BN7_4655</name>
</gene>
<dbReference type="GO" id="GO:0005634">
    <property type="term" value="C:nucleus"/>
    <property type="evidence" value="ECO:0007669"/>
    <property type="project" value="TreeGrafter"/>
</dbReference>
<comment type="similarity">
    <text evidence="1 4">Belongs to the inositol phosphokinase (IPK) family.</text>
</comment>
<dbReference type="STRING" id="1206466.K0KSQ4"/>
<dbReference type="GO" id="GO:0032958">
    <property type="term" value="P:inositol phosphate biosynthetic process"/>
    <property type="evidence" value="ECO:0007669"/>
    <property type="project" value="InterPro"/>
</dbReference>
<dbReference type="InterPro" id="IPR005522">
    <property type="entry name" value="IPK"/>
</dbReference>
<dbReference type="AlphaFoldDB" id="K0KSQ4"/>
<keyword evidence="7" id="KW-1185">Reference proteome</keyword>
<dbReference type="SUPFAM" id="SSF56104">
    <property type="entry name" value="SAICAR synthase-like"/>
    <property type="match status" value="1"/>
</dbReference>
<dbReference type="EC" id="2.7.-.-" evidence="4"/>
<evidence type="ECO:0000256" key="4">
    <source>
        <dbReference type="RuleBase" id="RU363090"/>
    </source>
</evidence>
<feature type="region of interest" description="Disordered" evidence="5">
    <location>
        <begin position="287"/>
        <end position="311"/>
    </location>
</feature>
<dbReference type="GO" id="GO:0008440">
    <property type="term" value="F:inositol-1,4,5-trisphosphate 3-kinase activity"/>
    <property type="evidence" value="ECO:0007669"/>
    <property type="project" value="TreeGrafter"/>
</dbReference>
<evidence type="ECO:0000313" key="6">
    <source>
        <dbReference type="EMBL" id="CCH45077.1"/>
    </source>
</evidence>
<evidence type="ECO:0000256" key="5">
    <source>
        <dbReference type="SAM" id="MobiDB-lite"/>
    </source>
</evidence>
<dbReference type="Proteomes" id="UP000009328">
    <property type="component" value="Unassembled WGS sequence"/>
</dbReference>
<comment type="caution">
    <text evidence="6">The sequence shown here is derived from an EMBL/GenBank/DDBJ whole genome shotgun (WGS) entry which is preliminary data.</text>
</comment>
<feature type="compositionally biased region" description="Acidic residues" evidence="5">
    <location>
        <begin position="289"/>
        <end position="303"/>
    </location>
</feature>
<evidence type="ECO:0000256" key="3">
    <source>
        <dbReference type="ARBA" id="ARBA00022777"/>
    </source>
</evidence>
<dbReference type="GO" id="GO:0046854">
    <property type="term" value="P:phosphatidylinositol phosphate biosynthetic process"/>
    <property type="evidence" value="ECO:0007669"/>
    <property type="project" value="TreeGrafter"/>
</dbReference>
<dbReference type="InterPro" id="IPR038286">
    <property type="entry name" value="IPK_sf"/>
</dbReference>
<dbReference type="eggNOG" id="KOG1620">
    <property type="taxonomic scope" value="Eukaryota"/>
</dbReference>
<evidence type="ECO:0000313" key="7">
    <source>
        <dbReference type="Proteomes" id="UP000009328"/>
    </source>
</evidence>
<dbReference type="HOGENOM" id="CLU_042569_3_0_1"/>
<name>K0KSQ4_WICCF</name>
<dbReference type="EMBL" id="CAIF01000179">
    <property type="protein sequence ID" value="CCH45077.1"/>
    <property type="molecule type" value="Genomic_DNA"/>
</dbReference>
<keyword evidence="3 4" id="KW-0418">Kinase</keyword>